<sequence length="321" mass="31671">MTPQEQQLIADLFERLGRADGPRDPEAERFIAERMAANPGAAYAMAQTIVVQDHALKSAEARISGLEKEIAAAKEAGSPANRSGGSFAPWTAGDLPAARGPLPAAGGLPQSRNAVSSQPVDQGAARLGAGSGMNAGMNTGMNAGMNPGMGSAAGPAGWSGGPSVDGRPATSVPSFGGRSSGMGGFLSGAGQIALGVVGGALLADAARSMFSGFGGASPTEEVVNNETIIEEPTAASPWGDSAGGDQVADAGRDGGVWGNDVNAQDPGAQDPGAQDLGAQDPGAQDPNVQDAGYDAGQDDGGQDQGWDAGGDLGGGDDSSWI</sequence>
<protein>
    <recommendedName>
        <fullName evidence="4">DUF2076 domain-containing protein</fullName>
    </recommendedName>
</protein>
<organism evidence="2 3">
    <name type="scientific">Pseudoxanthobacter soli DSM 19599</name>
    <dbReference type="NCBI Taxonomy" id="1123029"/>
    <lineage>
        <taxon>Bacteria</taxon>
        <taxon>Pseudomonadati</taxon>
        <taxon>Pseudomonadota</taxon>
        <taxon>Alphaproteobacteria</taxon>
        <taxon>Hyphomicrobiales</taxon>
        <taxon>Segnochrobactraceae</taxon>
        <taxon>Pseudoxanthobacter</taxon>
    </lineage>
</organism>
<dbReference type="Pfam" id="PF09849">
    <property type="entry name" value="DUF2076"/>
    <property type="match status" value="1"/>
</dbReference>
<dbReference type="Proteomes" id="UP000186406">
    <property type="component" value="Unassembled WGS sequence"/>
</dbReference>
<keyword evidence="3" id="KW-1185">Reference proteome</keyword>
<dbReference type="EMBL" id="FRXO01000003">
    <property type="protein sequence ID" value="SHO64122.1"/>
    <property type="molecule type" value="Genomic_DNA"/>
</dbReference>
<gene>
    <name evidence="2" type="ORF">SAMN02745172_01593</name>
</gene>
<evidence type="ECO:0000256" key="1">
    <source>
        <dbReference type="SAM" id="MobiDB-lite"/>
    </source>
</evidence>
<feature type="region of interest" description="Disordered" evidence="1">
    <location>
        <begin position="232"/>
        <end position="321"/>
    </location>
</feature>
<dbReference type="RefSeq" id="WP_073627419.1">
    <property type="nucleotide sequence ID" value="NZ_FRXO01000003.1"/>
</dbReference>
<feature type="compositionally biased region" description="Gly residues" evidence="1">
    <location>
        <begin position="302"/>
        <end position="321"/>
    </location>
</feature>
<proteinExistence type="predicted"/>
<evidence type="ECO:0000313" key="2">
    <source>
        <dbReference type="EMBL" id="SHO64122.1"/>
    </source>
</evidence>
<feature type="region of interest" description="Disordered" evidence="1">
    <location>
        <begin position="152"/>
        <end position="174"/>
    </location>
</feature>
<dbReference type="InterPro" id="IPR018648">
    <property type="entry name" value="DUF2076"/>
</dbReference>
<dbReference type="AlphaFoldDB" id="A0A1M7ZH04"/>
<name>A0A1M7ZH04_9HYPH</name>
<evidence type="ECO:0008006" key="4">
    <source>
        <dbReference type="Google" id="ProtNLM"/>
    </source>
</evidence>
<evidence type="ECO:0000313" key="3">
    <source>
        <dbReference type="Proteomes" id="UP000186406"/>
    </source>
</evidence>
<dbReference type="STRING" id="1123029.SAMN02745172_01593"/>
<reference evidence="2 3" key="1">
    <citation type="submission" date="2016-12" db="EMBL/GenBank/DDBJ databases">
        <authorList>
            <person name="Song W.-J."/>
            <person name="Kurnit D.M."/>
        </authorList>
    </citation>
    <scope>NUCLEOTIDE SEQUENCE [LARGE SCALE GENOMIC DNA]</scope>
    <source>
        <strain evidence="2 3">DSM 19599</strain>
    </source>
</reference>
<accession>A0A1M7ZH04</accession>
<dbReference type="OrthoDB" id="122910at2"/>